<evidence type="ECO:0000256" key="3">
    <source>
        <dbReference type="ARBA" id="ARBA00022756"/>
    </source>
</evidence>
<dbReference type="Pfam" id="PF26519">
    <property type="entry name" value="BsaP"/>
    <property type="match status" value="1"/>
</dbReference>
<comment type="function">
    <text evidence="5">Required for the activity of the biotin synthase BioB.</text>
</comment>
<evidence type="ECO:0000256" key="8">
    <source>
        <dbReference type="SAM" id="MobiDB-lite"/>
    </source>
</evidence>
<evidence type="ECO:0000313" key="10">
    <source>
        <dbReference type="EMBL" id="MDD7968861.1"/>
    </source>
</evidence>
<feature type="region of interest" description="Disordered" evidence="8">
    <location>
        <begin position="1"/>
        <end position="23"/>
    </location>
</feature>
<evidence type="ECO:0000256" key="7">
    <source>
        <dbReference type="ARBA" id="ARBA00093796"/>
    </source>
</evidence>
<sequence length="93" mass="10136">MSAVVEPPADPRDPQRSGAGAVDETVERPFCAWCGREQAAADHTACDRRLATVDPPRHCPVCARRMVVQVDPVGWTARCSRHGESAGTHGFRR</sequence>
<evidence type="ECO:0000256" key="4">
    <source>
        <dbReference type="ARBA" id="ARBA00023004"/>
    </source>
</evidence>
<organism evidence="10 11">
    <name type="scientific">Actinomycetospora lemnae</name>
    <dbReference type="NCBI Taxonomy" id="3019891"/>
    <lineage>
        <taxon>Bacteria</taxon>
        <taxon>Bacillati</taxon>
        <taxon>Actinomycetota</taxon>
        <taxon>Actinomycetes</taxon>
        <taxon>Pseudonocardiales</taxon>
        <taxon>Pseudonocardiaceae</taxon>
        <taxon>Actinomycetospora</taxon>
    </lineage>
</organism>
<keyword evidence="11" id="KW-1185">Reference proteome</keyword>
<dbReference type="RefSeq" id="WP_274203440.1">
    <property type="nucleotide sequence ID" value="NZ_JAQZAO010000016.1"/>
</dbReference>
<dbReference type="InterPro" id="IPR058605">
    <property type="entry name" value="BsaP_C"/>
</dbReference>
<comment type="caution">
    <text evidence="10">The sequence shown here is derived from an EMBL/GenBank/DDBJ whole genome shotgun (WGS) entry which is preliminary data.</text>
</comment>
<feature type="domain" description="Biotin synthase auxiliary protein C-terminal" evidence="9">
    <location>
        <begin position="66"/>
        <end position="86"/>
    </location>
</feature>
<protein>
    <recommendedName>
        <fullName evidence="7">Biotin synthase auxiliary protein</fullName>
    </recommendedName>
</protein>
<comment type="similarity">
    <text evidence="6">Belongs to the BsaP family.</text>
</comment>
<keyword evidence="4" id="KW-0408">Iron</keyword>
<evidence type="ECO:0000256" key="2">
    <source>
        <dbReference type="ARBA" id="ARBA00022723"/>
    </source>
</evidence>
<keyword evidence="3" id="KW-0093">Biotin biosynthesis</keyword>
<accession>A0ABT5T171</accession>
<dbReference type="Proteomes" id="UP001300763">
    <property type="component" value="Unassembled WGS sequence"/>
</dbReference>
<gene>
    <name evidence="10" type="ORF">PGB27_26235</name>
</gene>
<evidence type="ECO:0000256" key="1">
    <source>
        <dbReference type="ARBA" id="ARBA00001915"/>
    </source>
</evidence>
<evidence type="ECO:0000313" key="11">
    <source>
        <dbReference type="Proteomes" id="UP001300763"/>
    </source>
</evidence>
<proteinExistence type="inferred from homology"/>
<keyword evidence="2" id="KW-0479">Metal-binding</keyword>
<dbReference type="EMBL" id="JAQZAO010000016">
    <property type="protein sequence ID" value="MDD7968861.1"/>
    <property type="molecule type" value="Genomic_DNA"/>
</dbReference>
<evidence type="ECO:0000256" key="5">
    <source>
        <dbReference type="ARBA" id="ARBA00093761"/>
    </source>
</evidence>
<comment type="cofactor">
    <cofactor evidence="1">
        <name>iron-sulfur cluster</name>
        <dbReference type="ChEBI" id="CHEBI:30408"/>
    </cofactor>
</comment>
<name>A0ABT5T171_9PSEU</name>
<reference evidence="10 11" key="1">
    <citation type="submission" date="2023-02" db="EMBL/GenBank/DDBJ databases">
        <title>Genome sequencing required for Actinomycetospora new species description.</title>
        <authorList>
            <person name="Saimee Y."/>
            <person name="Duangmal K."/>
        </authorList>
    </citation>
    <scope>NUCLEOTIDE SEQUENCE [LARGE SCALE GENOMIC DNA]</scope>
    <source>
        <strain evidence="10 11">DW7H6</strain>
    </source>
</reference>
<evidence type="ECO:0000259" key="9">
    <source>
        <dbReference type="Pfam" id="PF26519"/>
    </source>
</evidence>
<evidence type="ECO:0000256" key="6">
    <source>
        <dbReference type="ARBA" id="ARBA00093780"/>
    </source>
</evidence>